<dbReference type="EMBL" id="JACGCM010002299">
    <property type="protein sequence ID" value="KAF6141723.1"/>
    <property type="molecule type" value="Genomic_DNA"/>
</dbReference>
<evidence type="ECO:0000259" key="4">
    <source>
        <dbReference type="Pfam" id="PF18052"/>
    </source>
</evidence>
<accession>A0A7J7LGH3</accession>
<keyword evidence="1" id="KW-0677">Repeat</keyword>
<evidence type="ECO:0000313" key="5">
    <source>
        <dbReference type="EMBL" id="KAF6141723.1"/>
    </source>
</evidence>
<name>A0A7J7LGH3_9MAGN</name>
<protein>
    <recommendedName>
        <fullName evidence="4">Disease resistance N-terminal domain-containing protein</fullName>
    </recommendedName>
</protein>
<dbReference type="Proteomes" id="UP000541444">
    <property type="component" value="Unassembled WGS sequence"/>
</dbReference>
<comment type="caution">
    <text evidence="5">The sequence shown here is derived from an EMBL/GenBank/DDBJ whole genome shotgun (WGS) entry which is preliminary data.</text>
</comment>
<dbReference type="AlphaFoldDB" id="A0A7J7LGH3"/>
<gene>
    <name evidence="5" type="ORF">GIB67_027901</name>
</gene>
<keyword evidence="6" id="KW-1185">Reference proteome</keyword>
<dbReference type="Pfam" id="PF18052">
    <property type="entry name" value="Rx_N"/>
    <property type="match status" value="1"/>
</dbReference>
<dbReference type="GO" id="GO:0006952">
    <property type="term" value="P:defense response"/>
    <property type="evidence" value="ECO:0007669"/>
    <property type="project" value="UniProtKB-KW"/>
</dbReference>
<proteinExistence type="predicted"/>
<dbReference type="CDD" id="cd14798">
    <property type="entry name" value="RX-CC_like"/>
    <property type="match status" value="1"/>
</dbReference>
<organism evidence="5 6">
    <name type="scientific">Kingdonia uniflora</name>
    <dbReference type="NCBI Taxonomy" id="39325"/>
    <lineage>
        <taxon>Eukaryota</taxon>
        <taxon>Viridiplantae</taxon>
        <taxon>Streptophyta</taxon>
        <taxon>Embryophyta</taxon>
        <taxon>Tracheophyta</taxon>
        <taxon>Spermatophyta</taxon>
        <taxon>Magnoliopsida</taxon>
        <taxon>Ranunculales</taxon>
        <taxon>Circaeasteraceae</taxon>
        <taxon>Kingdonia</taxon>
    </lineage>
</organism>
<dbReference type="InterPro" id="IPR038005">
    <property type="entry name" value="RX-like_CC"/>
</dbReference>
<keyword evidence="3" id="KW-0611">Plant defense</keyword>
<dbReference type="GO" id="GO:0000166">
    <property type="term" value="F:nucleotide binding"/>
    <property type="evidence" value="ECO:0007669"/>
    <property type="project" value="UniProtKB-KW"/>
</dbReference>
<dbReference type="OrthoDB" id="688937at2759"/>
<keyword evidence="2" id="KW-0547">Nucleotide-binding</keyword>
<dbReference type="Gene3D" id="1.20.5.4130">
    <property type="match status" value="1"/>
</dbReference>
<reference evidence="5 6" key="1">
    <citation type="journal article" date="2020" name="IScience">
        <title>Genome Sequencing of the Endangered Kingdonia uniflora (Circaeasteraceae, Ranunculales) Reveals Potential Mechanisms of Evolutionary Specialization.</title>
        <authorList>
            <person name="Sun Y."/>
            <person name="Deng T."/>
            <person name="Zhang A."/>
            <person name="Moore M.J."/>
            <person name="Landis J.B."/>
            <person name="Lin N."/>
            <person name="Zhang H."/>
            <person name="Zhang X."/>
            <person name="Huang J."/>
            <person name="Zhang X."/>
            <person name="Sun H."/>
            <person name="Wang H."/>
        </authorList>
    </citation>
    <scope>NUCLEOTIDE SEQUENCE [LARGE SCALE GENOMIC DNA]</scope>
    <source>
        <strain evidence="5">TB1705</strain>
        <tissue evidence="5">Leaf</tissue>
    </source>
</reference>
<evidence type="ECO:0000256" key="1">
    <source>
        <dbReference type="ARBA" id="ARBA00022737"/>
    </source>
</evidence>
<sequence length="231" mass="25823">MAAPVVSMVLNQLGTFLREEIHKKVIMVFGVKEEIKKLELTLTAIQAVLHDADKKQVQDQRVKVWLERLKEVVYEIEDILDNWNTKIIQSKIRNQNSPGIRAKLDSIDRDKNKYGLASGMLTEGRIEISGLRRVKSVNEAKEVHLANKRGIHALALDFGSNVITEGDEERMEANGFKSLPSLGRLPLLEVLEIGGMKSVRRLGLDFLGISDIEDATTSIGRGQLIAFPSLI</sequence>
<evidence type="ECO:0000313" key="6">
    <source>
        <dbReference type="Proteomes" id="UP000541444"/>
    </source>
</evidence>
<dbReference type="InterPro" id="IPR041118">
    <property type="entry name" value="Rx_N"/>
</dbReference>
<evidence type="ECO:0000256" key="3">
    <source>
        <dbReference type="ARBA" id="ARBA00022821"/>
    </source>
</evidence>
<feature type="domain" description="Disease resistance N-terminal" evidence="4">
    <location>
        <begin position="5"/>
        <end position="96"/>
    </location>
</feature>
<evidence type="ECO:0000256" key="2">
    <source>
        <dbReference type="ARBA" id="ARBA00022741"/>
    </source>
</evidence>